<proteinExistence type="predicted"/>
<feature type="region of interest" description="Disordered" evidence="14">
    <location>
        <begin position="602"/>
        <end position="621"/>
    </location>
</feature>
<dbReference type="InterPro" id="IPR017455">
    <property type="entry name" value="Znf_FYVE-rel"/>
</dbReference>
<feature type="compositionally biased region" description="Basic and acidic residues" evidence="14">
    <location>
        <begin position="509"/>
        <end position="532"/>
    </location>
</feature>
<dbReference type="SUPFAM" id="SSF57903">
    <property type="entry name" value="FYVE/PHD zinc finger"/>
    <property type="match status" value="1"/>
</dbReference>
<dbReference type="GO" id="GO:0008270">
    <property type="term" value="F:zinc ion binding"/>
    <property type="evidence" value="ECO:0007669"/>
    <property type="project" value="UniProtKB-KW"/>
</dbReference>
<evidence type="ECO:0000259" key="16">
    <source>
        <dbReference type="PROSITE" id="PS50826"/>
    </source>
</evidence>
<dbReference type="PANTHER" id="PTHR46753">
    <property type="entry name" value="FYVE AND COILED-COIL DOMAIN-CONTAINING PROTEIN 1"/>
    <property type="match status" value="1"/>
</dbReference>
<feature type="region of interest" description="Disordered" evidence="14">
    <location>
        <begin position="505"/>
        <end position="532"/>
    </location>
</feature>
<evidence type="ECO:0000256" key="7">
    <source>
        <dbReference type="ARBA" id="ARBA00023054"/>
    </source>
</evidence>
<dbReference type="GO" id="GO:1901098">
    <property type="term" value="P:positive regulation of autophagosome maturation"/>
    <property type="evidence" value="ECO:0007669"/>
    <property type="project" value="TreeGrafter"/>
</dbReference>
<evidence type="ECO:0000313" key="18">
    <source>
        <dbReference type="Proteomes" id="UP000694400"/>
    </source>
</evidence>
<reference evidence="17" key="1">
    <citation type="submission" date="2019-08" db="EMBL/GenBank/DDBJ databases">
        <title>Three high-quality genomes provides insights into domestication of ducks.</title>
        <authorList>
            <person name="Hou Z.C."/>
            <person name="Zhu F."/>
            <person name="Yin Z.T."/>
            <person name="Zhang F."/>
        </authorList>
    </citation>
    <scope>NUCLEOTIDE SEQUENCE [LARGE SCALE GENOMIC DNA]</scope>
</reference>
<dbReference type="Proteomes" id="UP000694400">
    <property type="component" value="Chromosome 6"/>
</dbReference>
<dbReference type="Gene3D" id="1.20.58.900">
    <property type="match status" value="1"/>
</dbReference>
<feature type="domain" description="FYVE-type" evidence="15">
    <location>
        <begin position="767"/>
        <end position="819"/>
    </location>
</feature>
<reference evidence="17" key="3">
    <citation type="submission" date="2025-09" db="UniProtKB">
        <authorList>
            <consortium name="Ensembl"/>
        </authorList>
    </citation>
    <scope>IDENTIFICATION</scope>
</reference>
<evidence type="ECO:0000256" key="10">
    <source>
        <dbReference type="ARBA" id="ARBA00059075"/>
    </source>
</evidence>
<evidence type="ECO:0000256" key="13">
    <source>
        <dbReference type="SAM" id="Coils"/>
    </source>
</evidence>
<evidence type="ECO:0000256" key="6">
    <source>
        <dbReference type="ARBA" id="ARBA00023006"/>
    </source>
</evidence>
<feature type="domain" description="RUN" evidence="16">
    <location>
        <begin position="193"/>
        <end position="326"/>
    </location>
</feature>
<dbReference type="PROSITE" id="PS50826">
    <property type="entry name" value="RUN"/>
    <property type="match status" value="1"/>
</dbReference>
<dbReference type="Ensembl" id="ENSAPLT00020010856.1">
    <property type="protein sequence ID" value="ENSAPLP00020010086.1"/>
    <property type="gene ID" value="ENSAPLG00020007399.1"/>
</dbReference>
<dbReference type="InterPro" id="IPR004012">
    <property type="entry name" value="Run_dom"/>
</dbReference>
<feature type="coiled-coil region" evidence="13">
    <location>
        <begin position="660"/>
        <end position="715"/>
    </location>
</feature>
<protein>
    <recommendedName>
        <fullName evidence="11">RUN and FYVE domain-containing protein 4</fullName>
    </recommendedName>
</protein>
<evidence type="ECO:0000313" key="17">
    <source>
        <dbReference type="Ensembl" id="ENSAPLP00020010086.1"/>
    </source>
</evidence>
<dbReference type="FunFam" id="1.20.58.900:FF:000015">
    <property type="entry name" value="RUN and FYVE domain containing 4"/>
    <property type="match status" value="1"/>
</dbReference>
<evidence type="ECO:0000256" key="14">
    <source>
        <dbReference type="SAM" id="MobiDB-lite"/>
    </source>
</evidence>
<keyword evidence="3" id="KW-0479">Metal-binding</keyword>
<dbReference type="InterPro" id="IPR013083">
    <property type="entry name" value="Znf_RING/FYVE/PHD"/>
</dbReference>
<dbReference type="AlphaFoldDB" id="A0A8B9SRJ9"/>
<comment type="subcellular location">
    <subcellularLocation>
        <location evidence="2">Cytoplasmic vesicle</location>
        <location evidence="2">Autophagosome</location>
    </subcellularLocation>
    <subcellularLocation>
        <location evidence="1">Lysosome</location>
    </subcellularLocation>
</comment>
<dbReference type="PROSITE" id="PS50178">
    <property type="entry name" value="ZF_FYVE"/>
    <property type="match status" value="1"/>
</dbReference>
<evidence type="ECO:0000256" key="9">
    <source>
        <dbReference type="ARBA" id="ARBA00023329"/>
    </source>
</evidence>
<dbReference type="GO" id="GO:0006914">
    <property type="term" value="P:autophagy"/>
    <property type="evidence" value="ECO:0007669"/>
    <property type="project" value="UniProtKB-KW"/>
</dbReference>
<feature type="region of interest" description="Disordered" evidence="14">
    <location>
        <begin position="343"/>
        <end position="485"/>
    </location>
</feature>
<dbReference type="CDD" id="cd17697">
    <property type="entry name" value="RUN_RUFY4"/>
    <property type="match status" value="1"/>
</dbReference>
<keyword evidence="9" id="KW-0968">Cytoplasmic vesicle</keyword>
<dbReference type="InterPro" id="IPR011011">
    <property type="entry name" value="Znf_FYVE_PHD"/>
</dbReference>
<dbReference type="GO" id="GO:0005770">
    <property type="term" value="C:late endosome"/>
    <property type="evidence" value="ECO:0007669"/>
    <property type="project" value="TreeGrafter"/>
</dbReference>
<evidence type="ECO:0000256" key="3">
    <source>
        <dbReference type="ARBA" id="ARBA00022723"/>
    </source>
</evidence>
<dbReference type="GO" id="GO:0005764">
    <property type="term" value="C:lysosome"/>
    <property type="evidence" value="ECO:0007669"/>
    <property type="project" value="UniProtKB-SubCell"/>
</dbReference>
<evidence type="ECO:0000256" key="5">
    <source>
        <dbReference type="ARBA" id="ARBA00022833"/>
    </source>
</evidence>
<dbReference type="GO" id="GO:0007033">
    <property type="term" value="P:vacuole organization"/>
    <property type="evidence" value="ECO:0007669"/>
    <property type="project" value="UniProtKB-ARBA"/>
</dbReference>
<comment type="function">
    <text evidence="10">ARL8 effector that promotes the coupling of endolysosomes to dynein-dynactin for retrograde transport along microtubules. Acts by binding both GTP-bound ARL8 and dynein-dynactin. In nonneuronal cells, promotes concentration of endolysosomes in the juxtanuclear area. In hippocampal neurons, drives retrograde transport of endolysosomes from the axon to the soma. Positive regulator of macroautophagy in dendritic cells. Increases autophagic flux, probably by stimulating both autophagosome formation and facilitating tethering with lysosomes. Binds to phosphatidylinositol 3-phosphate (PtdIns3P) through its FYVE-type zinc finger. Positive regulator of osteosclast bone-resorbing activity, possibly by promoting late endosome-lysosome fusion by acting as an adapter protein between RAB7A on late endosomes and LAMP2 on primary lysosomes.</text>
</comment>
<dbReference type="PANTHER" id="PTHR46753:SF5">
    <property type="entry name" value="RUN AND FYVE DOMAIN CONTAINING 4"/>
    <property type="match status" value="1"/>
</dbReference>
<dbReference type="SUPFAM" id="SSF140741">
    <property type="entry name" value="RUN domain-like"/>
    <property type="match status" value="1"/>
</dbReference>
<dbReference type="CDD" id="cd15745">
    <property type="entry name" value="FYVE_RUFY4"/>
    <property type="match status" value="1"/>
</dbReference>
<feature type="compositionally biased region" description="Acidic residues" evidence="14">
    <location>
        <begin position="382"/>
        <end position="455"/>
    </location>
</feature>
<evidence type="ECO:0000256" key="4">
    <source>
        <dbReference type="ARBA" id="ARBA00022771"/>
    </source>
</evidence>
<keyword evidence="6" id="KW-0072">Autophagy</keyword>
<dbReference type="InterPro" id="IPR037213">
    <property type="entry name" value="Run_dom_sf"/>
</dbReference>
<sequence length="823" mass="90755">MFPPGLLCMGGALSLRDAVPPMAARSQTCSPKYGGRPSKHPKTLCPPFWGCRGAPRPGTVLPPPPAEIHPGGSPYNQHPRWCRELAGVGGSRAVGLGAGCRGGATRPPPSRALPPGRRYKRRRSGARGGSGEQPAPGGTRRHPGGTPGLQSPLPRLGDGAMAGDGELNRVIRDLQKTIGELNRGYREQNRPVTDGSRELHSLCAQLEFLLQFDLKEKKSFFGQRKDYWDFLCQGLARRRQEHEGVRFVTSLDKLKTPVGRGRAFLRYCLVHRQLAESLQLCLLDPESLSEWYYARSPFLSPQRRAEILGSLYELDGVTFQLALRRADLDTAWPMFSETLVRPSVAKTAPQPGGASTGAAGGARDPSQPVTAPRRAPSPPVGGEEEEEDVERELDTEEDEEEERGDGKEEEEEEKEEDEDEKEEDEEDEKEDEDEQEEERDEKEEDEDAKEEEEDIPSTTKVPQLGANPVPSPPPGTGLTAGPEASPLVARLRAELCQQEEAARALAARLAREERRHRQREESSARQARLREREAEALRETNVFLSRALAEAGGPRALAQAQEEARRWREVAEEQGARLAAALGEAAALASRLQDCQAELEERARTGTPKDEGTPKDAGTPGEVVALQEVLRRALELARGPQDPTVDGEGEGDPGTAADMAMRLAALATEAQEEARQSQQQLQAQREEVARLQEQLSRARQDGERWAAALQRAQREALEREATRGAEQARQQELIRDMKGRLLELLREKDALWQKTEGIDAPAPSPAPREAGLCARCHKDFRLLSRRYSCRLCQGKVCHACSVDVGKQGRCCLLCYQQRHPAAT</sequence>
<evidence type="ECO:0000256" key="1">
    <source>
        <dbReference type="ARBA" id="ARBA00004371"/>
    </source>
</evidence>
<accession>A0A8B9SRJ9</accession>
<evidence type="ECO:0000259" key="15">
    <source>
        <dbReference type="PROSITE" id="PS50178"/>
    </source>
</evidence>
<keyword evidence="5" id="KW-0862">Zinc</keyword>
<dbReference type="GO" id="GO:0051050">
    <property type="term" value="P:positive regulation of transport"/>
    <property type="evidence" value="ECO:0007669"/>
    <property type="project" value="UniProtKB-ARBA"/>
</dbReference>
<dbReference type="Gene3D" id="3.30.40.10">
    <property type="entry name" value="Zinc/RING finger domain, C3HC4 (zinc finger)"/>
    <property type="match status" value="1"/>
</dbReference>
<reference evidence="17" key="2">
    <citation type="submission" date="2025-08" db="UniProtKB">
        <authorList>
            <consortium name="Ensembl"/>
        </authorList>
    </citation>
    <scope>IDENTIFICATION</scope>
</reference>
<evidence type="ECO:0000256" key="2">
    <source>
        <dbReference type="ARBA" id="ARBA00004419"/>
    </source>
</evidence>
<evidence type="ECO:0000256" key="8">
    <source>
        <dbReference type="ARBA" id="ARBA00023228"/>
    </source>
</evidence>
<dbReference type="GO" id="GO:0005776">
    <property type="term" value="C:autophagosome"/>
    <property type="evidence" value="ECO:0007669"/>
    <property type="project" value="UniProtKB-SubCell"/>
</dbReference>
<feature type="compositionally biased region" description="Basic and acidic residues" evidence="14">
    <location>
        <begin position="602"/>
        <end position="614"/>
    </location>
</feature>
<keyword evidence="7 13" id="KW-0175">Coiled coil</keyword>
<name>A0A8B9SRJ9_ANAPL</name>
<dbReference type="GO" id="GO:0072383">
    <property type="term" value="P:plus-end-directed vesicle transport along microtubule"/>
    <property type="evidence" value="ECO:0007669"/>
    <property type="project" value="TreeGrafter"/>
</dbReference>
<dbReference type="Pfam" id="PF25366">
    <property type="entry name" value="RUFY4"/>
    <property type="match status" value="1"/>
</dbReference>
<dbReference type="InterPro" id="IPR059036">
    <property type="entry name" value="RUFY4_dom"/>
</dbReference>
<dbReference type="GO" id="GO:0071353">
    <property type="term" value="P:cellular response to interleukin-4"/>
    <property type="evidence" value="ECO:0007669"/>
    <property type="project" value="UniProtKB-ARBA"/>
</dbReference>
<feature type="region of interest" description="Disordered" evidence="14">
    <location>
        <begin position="636"/>
        <end position="655"/>
    </location>
</feature>
<evidence type="ECO:0000256" key="12">
    <source>
        <dbReference type="PROSITE-ProRule" id="PRU00091"/>
    </source>
</evidence>
<keyword evidence="8" id="KW-0458">Lysosome</keyword>
<feature type="region of interest" description="Disordered" evidence="14">
    <location>
        <begin position="98"/>
        <end position="162"/>
    </location>
</feature>
<keyword evidence="4 12" id="KW-0863">Zinc-finger</keyword>
<organism evidence="17 18">
    <name type="scientific">Anas platyrhynchos</name>
    <name type="common">Mallard</name>
    <name type="synonym">Anas boschas</name>
    <dbReference type="NCBI Taxonomy" id="8839"/>
    <lineage>
        <taxon>Eukaryota</taxon>
        <taxon>Metazoa</taxon>
        <taxon>Chordata</taxon>
        <taxon>Craniata</taxon>
        <taxon>Vertebrata</taxon>
        <taxon>Euteleostomi</taxon>
        <taxon>Archelosauria</taxon>
        <taxon>Archosauria</taxon>
        <taxon>Dinosauria</taxon>
        <taxon>Saurischia</taxon>
        <taxon>Theropoda</taxon>
        <taxon>Coelurosauria</taxon>
        <taxon>Aves</taxon>
        <taxon>Neognathae</taxon>
        <taxon>Galloanserae</taxon>
        <taxon>Anseriformes</taxon>
        <taxon>Anatidae</taxon>
        <taxon>Anatinae</taxon>
        <taxon>Anas</taxon>
    </lineage>
</organism>
<evidence type="ECO:0000256" key="11">
    <source>
        <dbReference type="ARBA" id="ARBA00069100"/>
    </source>
</evidence>
<dbReference type="Pfam" id="PF02759">
    <property type="entry name" value="RUN"/>
    <property type="match status" value="1"/>
</dbReference>